<dbReference type="EMBL" id="JAWDGP010005477">
    <property type="protein sequence ID" value="KAK3756751.1"/>
    <property type="molecule type" value="Genomic_DNA"/>
</dbReference>
<sequence length="88" mass="10248">MKFLNEHLISQLQAITGPWMSFVYKNKDDLSNLQMSEHFRIAELMIEAWTTNPAEMVSSDKDVFLQPVVHDPVIDSLRSPNSIMFKMY</sequence>
<proteinExistence type="predicted"/>
<keyword evidence="2" id="KW-1185">Reference proteome</keyword>
<dbReference type="Proteomes" id="UP001283361">
    <property type="component" value="Unassembled WGS sequence"/>
</dbReference>
<dbReference type="AlphaFoldDB" id="A0AAE1D467"/>
<evidence type="ECO:0000313" key="1">
    <source>
        <dbReference type="EMBL" id="KAK3756751.1"/>
    </source>
</evidence>
<protein>
    <submittedName>
        <fullName evidence="1">Uncharacterized protein</fullName>
    </submittedName>
</protein>
<accession>A0AAE1D467</accession>
<comment type="caution">
    <text evidence="1">The sequence shown here is derived from an EMBL/GenBank/DDBJ whole genome shotgun (WGS) entry which is preliminary data.</text>
</comment>
<name>A0AAE1D467_9GAST</name>
<gene>
    <name evidence="1" type="ORF">RRG08_018473</name>
</gene>
<organism evidence="1 2">
    <name type="scientific">Elysia crispata</name>
    <name type="common">lettuce slug</name>
    <dbReference type="NCBI Taxonomy" id="231223"/>
    <lineage>
        <taxon>Eukaryota</taxon>
        <taxon>Metazoa</taxon>
        <taxon>Spiralia</taxon>
        <taxon>Lophotrochozoa</taxon>
        <taxon>Mollusca</taxon>
        <taxon>Gastropoda</taxon>
        <taxon>Heterobranchia</taxon>
        <taxon>Euthyneura</taxon>
        <taxon>Panpulmonata</taxon>
        <taxon>Sacoglossa</taxon>
        <taxon>Placobranchoidea</taxon>
        <taxon>Plakobranchidae</taxon>
        <taxon>Elysia</taxon>
    </lineage>
</organism>
<evidence type="ECO:0000313" key="2">
    <source>
        <dbReference type="Proteomes" id="UP001283361"/>
    </source>
</evidence>
<reference evidence="1" key="1">
    <citation type="journal article" date="2023" name="G3 (Bethesda)">
        <title>A reference genome for the long-term kleptoplast-retaining sea slug Elysia crispata morphotype clarki.</title>
        <authorList>
            <person name="Eastman K.E."/>
            <person name="Pendleton A.L."/>
            <person name="Shaikh M.A."/>
            <person name="Suttiyut T."/>
            <person name="Ogas R."/>
            <person name="Tomko P."/>
            <person name="Gavelis G."/>
            <person name="Widhalm J.R."/>
            <person name="Wisecaver J.H."/>
        </authorList>
    </citation>
    <scope>NUCLEOTIDE SEQUENCE</scope>
    <source>
        <strain evidence="1">ECLA1</strain>
    </source>
</reference>